<feature type="region of interest" description="Disordered" evidence="1">
    <location>
        <begin position="298"/>
        <end position="325"/>
    </location>
</feature>
<dbReference type="PANTHER" id="PTHR40465">
    <property type="entry name" value="CHROMOSOME 1, WHOLE GENOME SHOTGUN SEQUENCE"/>
    <property type="match status" value="1"/>
</dbReference>
<protein>
    <recommendedName>
        <fullName evidence="3">DUF6534 domain-containing protein</fullName>
    </recommendedName>
</protein>
<evidence type="ECO:0000313" key="4">
    <source>
        <dbReference type="EMBL" id="KAH8988329.1"/>
    </source>
</evidence>
<keyword evidence="5" id="KW-1185">Reference proteome</keyword>
<comment type="caution">
    <text evidence="4">The sequence shown here is derived from an EMBL/GenBank/DDBJ whole genome shotgun (WGS) entry which is preliminary data.</text>
</comment>
<dbReference type="AlphaFoldDB" id="A0AAD4LC10"/>
<feature type="transmembrane region" description="Helical" evidence="2">
    <location>
        <begin position="224"/>
        <end position="246"/>
    </location>
</feature>
<keyword evidence="2" id="KW-1133">Transmembrane helix</keyword>
<evidence type="ECO:0000259" key="3">
    <source>
        <dbReference type="Pfam" id="PF20152"/>
    </source>
</evidence>
<dbReference type="Proteomes" id="UP001201163">
    <property type="component" value="Unassembled WGS sequence"/>
</dbReference>
<feature type="compositionally biased region" description="Polar residues" evidence="1">
    <location>
        <begin position="315"/>
        <end position="325"/>
    </location>
</feature>
<dbReference type="PANTHER" id="PTHR40465:SF1">
    <property type="entry name" value="DUF6534 DOMAIN-CONTAINING PROTEIN"/>
    <property type="match status" value="1"/>
</dbReference>
<keyword evidence="2" id="KW-0812">Transmembrane</keyword>
<dbReference type="Pfam" id="PF20152">
    <property type="entry name" value="DUF6534"/>
    <property type="match status" value="1"/>
</dbReference>
<proteinExistence type="predicted"/>
<reference evidence="4" key="1">
    <citation type="submission" date="2022-01" db="EMBL/GenBank/DDBJ databases">
        <title>Comparative genomics reveals a dynamic genome evolution in the ectomycorrhizal milk-cap (Lactarius) mushrooms.</title>
        <authorList>
            <consortium name="DOE Joint Genome Institute"/>
            <person name="Lebreton A."/>
            <person name="Tang N."/>
            <person name="Kuo A."/>
            <person name="LaButti K."/>
            <person name="Drula E."/>
            <person name="Barry K."/>
            <person name="Clum A."/>
            <person name="Lipzen A."/>
            <person name="Mousain D."/>
            <person name="Ng V."/>
            <person name="Wang R."/>
            <person name="Wang X."/>
            <person name="Dai Y."/>
            <person name="Henrissat B."/>
            <person name="Grigoriev I.V."/>
            <person name="Guerin-Laguette A."/>
            <person name="Yu F."/>
            <person name="Martin F.M."/>
        </authorList>
    </citation>
    <scope>NUCLEOTIDE SEQUENCE</scope>
    <source>
        <strain evidence="4">QP</strain>
    </source>
</reference>
<organism evidence="4 5">
    <name type="scientific">Lactarius akahatsu</name>
    <dbReference type="NCBI Taxonomy" id="416441"/>
    <lineage>
        <taxon>Eukaryota</taxon>
        <taxon>Fungi</taxon>
        <taxon>Dikarya</taxon>
        <taxon>Basidiomycota</taxon>
        <taxon>Agaricomycotina</taxon>
        <taxon>Agaricomycetes</taxon>
        <taxon>Russulales</taxon>
        <taxon>Russulaceae</taxon>
        <taxon>Lactarius</taxon>
    </lineage>
</organism>
<name>A0AAD4LC10_9AGAM</name>
<dbReference type="EMBL" id="JAKELL010000042">
    <property type="protein sequence ID" value="KAH8988329.1"/>
    <property type="molecule type" value="Genomic_DNA"/>
</dbReference>
<evidence type="ECO:0000313" key="5">
    <source>
        <dbReference type="Proteomes" id="UP001201163"/>
    </source>
</evidence>
<sequence length="342" mass="37610">MSNPPIPPDVAEIAAPMLLGALWNWTLDSSSGEDVHSYNFPGDRTLVKLLVYSVFLAETVQTALTGTDLYYWFVSGFGKMDHLISPYESPFDVPIIGSIVTLIVQFFFVYRIWVLSRRSSWFLCLLIYLFSIVAAGAAFYGGIYTHVRDKFASGRMLKVLALVGPLSPQPTFLRFANSDDPEQTWMSGNASADILIAGSSLFYLERRRREGSGHFSDHALSKVVRLIIETNVLTSTVGIVTLLTVAIFPDKTWFACPAAVLGKLYSNTLLVSLNNRISIREGRGAVVRSPPLTFALTTDSQPEPGSEIEFEKPSASGSSEDCTGRGTSRTIDICVTRDQIVV</sequence>
<accession>A0AAD4LC10</accession>
<evidence type="ECO:0000256" key="2">
    <source>
        <dbReference type="SAM" id="Phobius"/>
    </source>
</evidence>
<feature type="transmembrane region" description="Helical" evidence="2">
    <location>
        <begin position="121"/>
        <end position="143"/>
    </location>
</feature>
<gene>
    <name evidence="4" type="ORF">EDB92DRAFT_1948015</name>
</gene>
<feature type="transmembrane region" description="Helical" evidence="2">
    <location>
        <begin position="93"/>
        <end position="114"/>
    </location>
</feature>
<dbReference type="InterPro" id="IPR045339">
    <property type="entry name" value="DUF6534"/>
</dbReference>
<feature type="domain" description="DUF6534" evidence="3">
    <location>
        <begin position="190"/>
        <end position="276"/>
    </location>
</feature>
<keyword evidence="2" id="KW-0472">Membrane</keyword>
<evidence type="ECO:0000256" key="1">
    <source>
        <dbReference type="SAM" id="MobiDB-lite"/>
    </source>
</evidence>